<dbReference type="Proteomes" id="UP001346877">
    <property type="component" value="Chromosome"/>
</dbReference>
<evidence type="ECO:0000256" key="1">
    <source>
        <dbReference type="SAM" id="MobiDB-lite"/>
    </source>
</evidence>
<evidence type="ECO:0000259" key="3">
    <source>
        <dbReference type="Pfam" id="PF20990"/>
    </source>
</evidence>
<dbReference type="InterPro" id="IPR048389">
    <property type="entry name" value="YciQ-like_C"/>
</dbReference>
<dbReference type="EMBL" id="CP107941">
    <property type="protein sequence ID" value="WUI82674.1"/>
    <property type="molecule type" value="Genomic_DNA"/>
</dbReference>
<sequence>MPDLLLAGAALGLWLLAYAACRVATRPVPPAALPATMDLGPEPPAVAGLLVNDGSTHAGTAGSTLLDLAAAGYYELRQPDADPHGTTIHLAGEHPDEGGLRPYERQVLARVRELAVDGVVPLTALTFRDDNESRTWNSRLRAAVVADARAAGLSQRRFGPTMMTALYLGALAVGVVCGLVAVHQTHLRWTFLVSLTVAAVLAGLVQRIGERATPAGSEATARWLGVRSWLRNHQQFAELPPSAVAIWDRYLAYGAALGVTRQASDVLDLGAGVRRNLWSTYHGGCRRIRVRYPRGRPWYGSGTPALFLQALLVVLAGTLVLIVAGPAGWYSLPGYVLLTGGAYLLIRTLVDRTRSVTITGRVLALHLRRAQDSPRVSHLVIDDGTADETTAWALPHEWGDRCRQGDVVTIAVRPWSRRVIAVSAHAPADPGPRPSAGPDSELTGPLVTDVFGEVRHVRAGPLPVSVEDVARFVGQPVRVERRPQRVDFRSELDDTTVLRAAWADGTAGRIAWRANARGVATPLPGIGDEAYASGNRVVMRVGDTTLVLTALGGGRMGAPHLPWLLSRCERDALTRT</sequence>
<evidence type="ECO:0000313" key="5">
    <source>
        <dbReference type="Proteomes" id="UP001346877"/>
    </source>
</evidence>
<keyword evidence="2" id="KW-0472">Membrane</keyword>
<evidence type="ECO:0000313" key="4">
    <source>
        <dbReference type="EMBL" id="WUI82674.1"/>
    </source>
</evidence>
<keyword evidence="2" id="KW-0812">Transmembrane</keyword>
<feature type="transmembrane region" description="Helical" evidence="2">
    <location>
        <begin position="162"/>
        <end position="182"/>
    </location>
</feature>
<name>A0ABZ1PF10_9ACTN</name>
<protein>
    <submittedName>
        <fullName evidence="4">DUF2207 domain-containing protein</fullName>
    </submittedName>
</protein>
<feature type="domain" description="Predicted membrane protein YciQ-like C-terminal" evidence="3">
    <location>
        <begin position="43"/>
        <end position="265"/>
    </location>
</feature>
<organism evidence="4 5">
    <name type="scientific">Micromonospora zamorensis</name>
    <dbReference type="NCBI Taxonomy" id="709883"/>
    <lineage>
        <taxon>Bacteria</taxon>
        <taxon>Bacillati</taxon>
        <taxon>Actinomycetota</taxon>
        <taxon>Actinomycetes</taxon>
        <taxon>Micromonosporales</taxon>
        <taxon>Micromonosporaceae</taxon>
        <taxon>Micromonospora</taxon>
    </lineage>
</organism>
<accession>A0ABZ1PF10</accession>
<dbReference type="RefSeq" id="WP_328370895.1">
    <property type="nucleotide sequence ID" value="NZ_CP107941.1"/>
</dbReference>
<feature type="transmembrane region" description="Helical" evidence="2">
    <location>
        <begin position="329"/>
        <end position="346"/>
    </location>
</feature>
<keyword evidence="5" id="KW-1185">Reference proteome</keyword>
<reference evidence="4 5" key="1">
    <citation type="submission" date="2022-10" db="EMBL/GenBank/DDBJ databases">
        <title>The complete genomes of actinobacterial strains from the NBC collection.</title>
        <authorList>
            <person name="Joergensen T.S."/>
            <person name="Alvarez Arevalo M."/>
            <person name="Sterndorff E.B."/>
            <person name="Faurdal D."/>
            <person name="Vuksanovic O."/>
            <person name="Mourched A.-S."/>
            <person name="Charusanti P."/>
            <person name="Shaw S."/>
            <person name="Blin K."/>
            <person name="Weber T."/>
        </authorList>
    </citation>
    <scope>NUCLEOTIDE SEQUENCE [LARGE SCALE GENOMIC DNA]</scope>
    <source>
        <strain evidence="4 5">NBC_00396</strain>
    </source>
</reference>
<evidence type="ECO:0000256" key="2">
    <source>
        <dbReference type="SAM" id="Phobius"/>
    </source>
</evidence>
<proteinExistence type="predicted"/>
<gene>
    <name evidence="4" type="ORF">OG375_33360</name>
</gene>
<feature type="region of interest" description="Disordered" evidence="1">
    <location>
        <begin position="423"/>
        <end position="443"/>
    </location>
</feature>
<dbReference type="Pfam" id="PF20990">
    <property type="entry name" value="DUF2207_C"/>
    <property type="match status" value="1"/>
</dbReference>
<feature type="transmembrane region" description="Helical" evidence="2">
    <location>
        <begin position="298"/>
        <end position="323"/>
    </location>
</feature>
<keyword evidence="2" id="KW-1133">Transmembrane helix</keyword>